<evidence type="ECO:0000256" key="1">
    <source>
        <dbReference type="SAM" id="MobiDB-lite"/>
    </source>
</evidence>
<gene>
    <name evidence="3" type="ORF">GCM10007895_02570</name>
</gene>
<dbReference type="AlphaFoldDB" id="A0AA37RR91"/>
<accession>A0AA37RR91</accession>
<sequence>MANPQQALSDYLECLLTPANQADSKSKKAVAEPKLASKSASKSVNPVKATTVESNLAAKSTSVETAPDCGEAATAAKPAVEQTALPDAPKQTVTAEPKLVSKPVAQTASEPPKPSEVPSLFFSAENYTAAIPLTELGEIVAIDGLHQVPGGEPWILGVQNYRGKSLKVVDWPAWIHGKAGSIDNYHFVLVLKDSHFGIACQKDVYSRIVGESDIGWRKGDSGPKWSAGMIKSDLCHLLDSQQLIAALDGDNS</sequence>
<dbReference type="InterPro" id="IPR002545">
    <property type="entry name" value="CheW-lke_dom"/>
</dbReference>
<evidence type="ECO:0000313" key="3">
    <source>
        <dbReference type="EMBL" id="GLP94951.1"/>
    </source>
</evidence>
<dbReference type="InterPro" id="IPR036061">
    <property type="entry name" value="CheW-like_dom_sf"/>
</dbReference>
<dbReference type="SMART" id="SM00260">
    <property type="entry name" value="CheW"/>
    <property type="match status" value="1"/>
</dbReference>
<dbReference type="Pfam" id="PF01584">
    <property type="entry name" value="CheW"/>
    <property type="match status" value="1"/>
</dbReference>
<dbReference type="SUPFAM" id="SSF50341">
    <property type="entry name" value="CheW-like"/>
    <property type="match status" value="1"/>
</dbReference>
<dbReference type="Proteomes" id="UP001161422">
    <property type="component" value="Unassembled WGS sequence"/>
</dbReference>
<proteinExistence type="predicted"/>
<dbReference type="Gene3D" id="2.40.50.180">
    <property type="entry name" value="CheA-289, Domain 4"/>
    <property type="match status" value="1"/>
</dbReference>
<evidence type="ECO:0000313" key="4">
    <source>
        <dbReference type="Proteomes" id="UP001161422"/>
    </source>
</evidence>
<reference evidence="3" key="1">
    <citation type="journal article" date="2014" name="Int. J. Syst. Evol. Microbiol.">
        <title>Complete genome sequence of Corynebacterium casei LMG S-19264T (=DSM 44701T), isolated from a smear-ripened cheese.</title>
        <authorList>
            <consortium name="US DOE Joint Genome Institute (JGI-PGF)"/>
            <person name="Walter F."/>
            <person name="Albersmeier A."/>
            <person name="Kalinowski J."/>
            <person name="Ruckert C."/>
        </authorList>
    </citation>
    <scope>NUCLEOTIDE SEQUENCE</scope>
    <source>
        <strain evidence="3">NBRC 101628</strain>
    </source>
</reference>
<organism evidence="3 4">
    <name type="scientific">Paraferrimonas sedimenticola</name>
    <dbReference type="NCBI Taxonomy" id="375674"/>
    <lineage>
        <taxon>Bacteria</taxon>
        <taxon>Pseudomonadati</taxon>
        <taxon>Pseudomonadota</taxon>
        <taxon>Gammaproteobacteria</taxon>
        <taxon>Alteromonadales</taxon>
        <taxon>Ferrimonadaceae</taxon>
        <taxon>Paraferrimonas</taxon>
    </lineage>
</organism>
<feature type="domain" description="CheW-like" evidence="2">
    <location>
        <begin position="116"/>
        <end position="249"/>
    </location>
</feature>
<comment type="caution">
    <text evidence="3">The sequence shown here is derived from an EMBL/GenBank/DDBJ whole genome shotgun (WGS) entry which is preliminary data.</text>
</comment>
<dbReference type="GO" id="GO:0007165">
    <property type="term" value="P:signal transduction"/>
    <property type="evidence" value="ECO:0007669"/>
    <property type="project" value="InterPro"/>
</dbReference>
<protein>
    <submittedName>
        <fullName evidence="3">Chemotaxis protein W</fullName>
    </submittedName>
</protein>
<dbReference type="PROSITE" id="PS50851">
    <property type="entry name" value="CHEW"/>
    <property type="match status" value="1"/>
</dbReference>
<evidence type="ECO:0000259" key="2">
    <source>
        <dbReference type="PROSITE" id="PS50851"/>
    </source>
</evidence>
<keyword evidence="4" id="KW-1185">Reference proteome</keyword>
<dbReference type="EMBL" id="BSNC01000001">
    <property type="protein sequence ID" value="GLP94951.1"/>
    <property type="molecule type" value="Genomic_DNA"/>
</dbReference>
<feature type="compositionally biased region" description="Polar residues" evidence="1">
    <location>
        <begin position="51"/>
        <end position="64"/>
    </location>
</feature>
<dbReference type="RefSeq" id="WP_095506009.1">
    <property type="nucleotide sequence ID" value="NZ_BSNC01000001.1"/>
</dbReference>
<feature type="region of interest" description="Disordered" evidence="1">
    <location>
        <begin position="21"/>
        <end position="95"/>
    </location>
</feature>
<name>A0AA37RR91_9GAMM</name>
<reference evidence="3" key="2">
    <citation type="submission" date="2023-01" db="EMBL/GenBank/DDBJ databases">
        <title>Draft genome sequence of Paraferrimonas sedimenticola strain NBRC 101628.</title>
        <authorList>
            <person name="Sun Q."/>
            <person name="Mori K."/>
        </authorList>
    </citation>
    <scope>NUCLEOTIDE SEQUENCE</scope>
    <source>
        <strain evidence="3">NBRC 101628</strain>
    </source>
</reference>
<dbReference type="GO" id="GO:0006935">
    <property type="term" value="P:chemotaxis"/>
    <property type="evidence" value="ECO:0007669"/>
    <property type="project" value="InterPro"/>
</dbReference>